<dbReference type="Proteomes" id="UP000265520">
    <property type="component" value="Unassembled WGS sequence"/>
</dbReference>
<feature type="non-terminal residue" evidence="2">
    <location>
        <position position="1"/>
    </location>
</feature>
<reference evidence="2 3" key="1">
    <citation type="journal article" date="2018" name="Front. Plant Sci.">
        <title>Red Clover (Trifolium pratense) and Zigzag Clover (T. medium) - A Picture of Genomic Similarities and Differences.</title>
        <authorList>
            <person name="Dluhosova J."/>
            <person name="Istvanek J."/>
            <person name="Nedelnik J."/>
            <person name="Repkova J."/>
        </authorList>
    </citation>
    <scope>NUCLEOTIDE SEQUENCE [LARGE SCALE GENOMIC DNA]</scope>
    <source>
        <strain evidence="3">cv. 10/8</strain>
        <tissue evidence="2">Leaf</tissue>
    </source>
</reference>
<comment type="caution">
    <text evidence="2">The sequence shown here is derived from an EMBL/GenBank/DDBJ whole genome shotgun (WGS) entry which is preliminary data.</text>
</comment>
<name>A0A392U5M8_9FABA</name>
<proteinExistence type="predicted"/>
<dbReference type="EMBL" id="LXQA010743044">
    <property type="protein sequence ID" value="MCI68791.1"/>
    <property type="molecule type" value="Genomic_DNA"/>
</dbReference>
<dbReference type="AlphaFoldDB" id="A0A392U5M8"/>
<evidence type="ECO:0000313" key="3">
    <source>
        <dbReference type="Proteomes" id="UP000265520"/>
    </source>
</evidence>
<feature type="region of interest" description="Disordered" evidence="1">
    <location>
        <begin position="1"/>
        <end position="24"/>
    </location>
</feature>
<accession>A0A392U5M8</accession>
<keyword evidence="3" id="KW-1185">Reference proteome</keyword>
<protein>
    <submittedName>
        <fullName evidence="2">Uncharacterized protein</fullName>
    </submittedName>
</protein>
<evidence type="ECO:0000313" key="2">
    <source>
        <dbReference type="EMBL" id="MCI68791.1"/>
    </source>
</evidence>
<organism evidence="2 3">
    <name type="scientific">Trifolium medium</name>
    <dbReference type="NCBI Taxonomy" id="97028"/>
    <lineage>
        <taxon>Eukaryota</taxon>
        <taxon>Viridiplantae</taxon>
        <taxon>Streptophyta</taxon>
        <taxon>Embryophyta</taxon>
        <taxon>Tracheophyta</taxon>
        <taxon>Spermatophyta</taxon>
        <taxon>Magnoliopsida</taxon>
        <taxon>eudicotyledons</taxon>
        <taxon>Gunneridae</taxon>
        <taxon>Pentapetalae</taxon>
        <taxon>rosids</taxon>
        <taxon>fabids</taxon>
        <taxon>Fabales</taxon>
        <taxon>Fabaceae</taxon>
        <taxon>Papilionoideae</taxon>
        <taxon>50 kb inversion clade</taxon>
        <taxon>NPAAA clade</taxon>
        <taxon>Hologalegina</taxon>
        <taxon>IRL clade</taxon>
        <taxon>Trifolieae</taxon>
        <taxon>Trifolium</taxon>
    </lineage>
</organism>
<sequence length="39" mass="4188">TITTLAATPTLKENGDDDGDGRELRWLPEKTGITASMVI</sequence>
<evidence type="ECO:0000256" key="1">
    <source>
        <dbReference type="SAM" id="MobiDB-lite"/>
    </source>
</evidence>